<dbReference type="SMART" id="SM00271">
    <property type="entry name" value="DnaJ"/>
    <property type="match status" value="1"/>
</dbReference>
<dbReference type="GO" id="GO:0005769">
    <property type="term" value="C:early endosome"/>
    <property type="evidence" value="ECO:0007669"/>
    <property type="project" value="EnsemblMetazoa"/>
</dbReference>
<dbReference type="OrthoDB" id="10262359at2759"/>
<dbReference type="InterPro" id="IPR036869">
    <property type="entry name" value="J_dom_sf"/>
</dbReference>
<dbReference type="CDD" id="cd06257">
    <property type="entry name" value="DnaJ"/>
    <property type="match status" value="1"/>
</dbReference>
<feature type="transmembrane region" description="Helical" evidence="8">
    <location>
        <begin position="46"/>
        <end position="65"/>
    </location>
</feature>
<dbReference type="eggNOG" id="KOG0714">
    <property type="taxonomic scope" value="Eukaryota"/>
</dbReference>
<name>B4JN54_DROGR</name>
<dbReference type="AlphaFoldDB" id="B4JN54"/>
<evidence type="ECO:0000256" key="6">
    <source>
        <dbReference type="ARBA" id="ARBA00023136"/>
    </source>
</evidence>
<dbReference type="Pfam" id="PF00226">
    <property type="entry name" value="DnaJ"/>
    <property type="match status" value="1"/>
</dbReference>
<evidence type="ECO:0000256" key="3">
    <source>
        <dbReference type="ARBA" id="ARBA00020945"/>
    </source>
</evidence>
<keyword evidence="6 8" id="KW-0472">Membrane</keyword>
<dbReference type="GO" id="GO:0035002">
    <property type="term" value="P:liquid clearance, open tracheal system"/>
    <property type="evidence" value="ECO:0007669"/>
    <property type="project" value="EnsemblMetazoa"/>
</dbReference>
<comment type="subcellular location">
    <subcellularLocation>
        <location evidence="2">Membrane</location>
        <topology evidence="2">Multi-pass membrane protein</topology>
    </subcellularLocation>
</comment>
<dbReference type="HOGENOM" id="CLU_057927_0_0_1"/>
<dbReference type="OMA" id="VWWHCLL"/>
<dbReference type="Gene3D" id="1.10.287.110">
    <property type="entry name" value="DnaJ domain"/>
    <property type="match status" value="1"/>
</dbReference>
<feature type="transmembrane region" description="Helical" evidence="8">
    <location>
        <begin position="238"/>
        <end position="258"/>
    </location>
</feature>
<evidence type="ECO:0000256" key="4">
    <source>
        <dbReference type="ARBA" id="ARBA00022692"/>
    </source>
</evidence>
<keyword evidence="4 8" id="KW-0812">Transmembrane</keyword>
<proteinExistence type="predicted"/>
<dbReference type="SMR" id="B4JN54"/>
<dbReference type="KEGG" id="dgr:6565723"/>
<dbReference type="PANTHER" id="PTHR44733:SF1">
    <property type="entry name" value="DNAJ HOMOLOG SUBFAMILY C MEMBER 22"/>
    <property type="match status" value="1"/>
</dbReference>
<evidence type="ECO:0000256" key="1">
    <source>
        <dbReference type="ARBA" id="ARBA00002080"/>
    </source>
</evidence>
<dbReference type="GO" id="GO:0035159">
    <property type="term" value="P:regulation of tube length, open tracheal system"/>
    <property type="evidence" value="ECO:0007669"/>
    <property type="project" value="EnsemblMetazoa"/>
</dbReference>
<dbReference type="PhylomeDB" id="B4JN54"/>
<gene>
    <name evidence="10" type="primary">Dgri\GH24202</name>
    <name evidence="10" type="ORF">Dgri_GH24202</name>
</gene>
<dbReference type="SUPFAM" id="SSF46565">
    <property type="entry name" value="Chaperone J-domain"/>
    <property type="match status" value="1"/>
</dbReference>
<dbReference type="PRINTS" id="PR00625">
    <property type="entry name" value="JDOMAIN"/>
</dbReference>
<protein>
    <recommendedName>
        <fullName evidence="3">DnaJ homolog subfamily C member 22</fullName>
    </recommendedName>
</protein>
<dbReference type="GO" id="GO:0006897">
    <property type="term" value="P:endocytosis"/>
    <property type="evidence" value="ECO:0007669"/>
    <property type="project" value="EnsemblMetazoa"/>
</dbReference>
<dbReference type="Proteomes" id="UP000001070">
    <property type="component" value="Unassembled WGS sequence"/>
</dbReference>
<evidence type="ECO:0000256" key="8">
    <source>
        <dbReference type="SAM" id="Phobius"/>
    </source>
</evidence>
<evidence type="ECO:0000256" key="7">
    <source>
        <dbReference type="SAM" id="MobiDB-lite"/>
    </source>
</evidence>
<feature type="domain" description="J" evidence="9">
    <location>
        <begin position="322"/>
        <end position="392"/>
    </location>
</feature>
<dbReference type="FunCoup" id="B4JN54">
    <property type="interactions" value="94"/>
</dbReference>
<feature type="transmembrane region" description="Helical" evidence="8">
    <location>
        <begin position="72"/>
        <end position="92"/>
    </location>
</feature>
<dbReference type="InParanoid" id="B4JN54"/>
<keyword evidence="11" id="KW-1185">Reference proteome</keyword>
<dbReference type="STRING" id="7222.B4JN54"/>
<dbReference type="InterPro" id="IPR007829">
    <property type="entry name" value="TM2"/>
</dbReference>
<keyword evidence="5 8" id="KW-1133">Transmembrane helix</keyword>
<evidence type="ECO:0000256" key="5">
    <source>
        <dbReference type="ARBA" id="ARBA00022989"/>
    </source>
</evidence>
<reference evidence="10 11" key="1">
    <citation type="journal article" date="2007" name="Nature">
        <title>Evolution of genes and genomes on the Drosophila phylogeny.</title>
        <authorList>
            <consortium name="Drosophila 12 Genomes Consortium"/>
            <person name="Clark A.G."/>
            <person name="Eisen M.B."/>
            <person name="Smith D.R."/>
            <person name="Bergman C.M."/>
            <person name="Oliver B."/>
            <person name="Markow T.A."/>
            <person name="Kaufman T.C."/>
            <person name="Kellis M."/>
            <person name="Gelbart W."/>
            <person name="Iyer V.N."/>
            <person name="Pollard D.A."/>
            <person name="Sackton T.B."/>
            <person name="Larracuente A.M."/>
            <person name="Singh N.D."/>
            <person name="Abad J.P."/>
            <person name="Abt D.N."/>
            <person name="Adryan B."/>
            <person name="Aguade M."/>
            <person name="Akashi H."/>
            <person name="Anderson W.W."/>
            <person name="Aquadro C.F."/>
            <person name="Ardell D.H."/>
            <person name="Arguello R."/>
            <person name="Artieri C.G."/>
            <person name="Barbash D.A."/>
            <person name="Barker D."/>
            <person name="Barsanti P."/>
            <person name="Batterham P."/>
            <person name="Batzoglou S."/>
            <person name="Begun D."/>
            <person name="Bhutkar A."/>
            <person name="Blanco E."/>
            <person name="Bosak S.A."/>
            <person name="Bradley R.K."/>
            <person name="Brand A.D."/>
            <person name="Brent M.R."/>
            <person name="Brooks A.N."/>
            <person name="Brown R.H."/>
            <person name="Butlin R.K."/>
            <person name="Caggese C."/>
            <person name="Calvi B.R."/>
            <person name="Bernardo de Carvalho A."/>
            <person name="Caspi A."/>
            <person name="Castrezana S."/>
            <person name="Celniker S.E."/>
            <person name="Chang J.L."/>
            <person name="Chapple C."/>
            <person name="Chatterji S."/>
            <person name="Chinwalla A."/>
            <person name="Civetta A."/>
            <person name="Clifton S.W."/>
            <person name="Comeron J.M."/>
            <person name="Costello J.C."/>
            <person name="Coyne J.A."/>
            <person name="Daub J."/>
            <person name="David R.G."/>
            <person name="Delcher A.L."/>
            <person name="Delehaunty K."/>
            <person name="Do C.B."/>
            <person name="Ebling H."/>
            <person name="Edwards K."/>
            <person name="Eickbush T."/>
            <person name="Evans J.D."/>
            <person name="Filipski A."/>
            <person name="Findeiss S."/>
            <person name="Freyhult E."/>
            <person name="Fulton L."/>
            <person name="Fulton R."/>
            <person name="Garcia A.C."/>
            <person name="Gardiner A."/>
            <person name="Garfield D.A."/>
            <person name="Garvin B.E."/>
            <person name="Gibson G."/>
            <person name="Gilbert D."/>
            <person name="Gnerre S."/>
            <person name="Godfrey J."/>
            <person name="Good R."/>
            <person name="Gotea V."/>
            <person name="Gravely B."/>
            <person name="Greenberg A.J."/>
            <person name="Griffiths-Jones S."/>
            <person name="Gross S."/>
            <person name="Guigo R."/>
            <person name="Gustafson E.A."/>
            <person name="Haerty W."/>
            <person name="Hahn M.W."/>
            <person name="Halligan D.L."/>
            <person name="Halpern A.L."/>
            <person name="Halter G.M."/>
            <person name="Han M.V."/>
            <person name="Heger A."/>
            <person name="Hillier L."/>
            <person name="Hinrichs A.S."/>
            <person name="Holmes I."/>
            <person name="Hoskins R.A."/>
            <person name="Hubisz M.J."/>
            <person name="Hultmark D."/>
            <person name="Huntley M.A."/>
            <person name="Jaffe D.B."/>
            <person name="Jagadeeshan S."/>
            <person name="Jeck W.R."/>
            <person name="Johnson J."/>
            <person name="Jones C.D."/>
            <person name="Jordan W.C."/>
            <person name="Karpen G.H."/>
            <person name="Kataoka E."/>
            <person name="Keightley P.D."/>
            <person name="Kheradpour P."/>
            <person name="Kirkness E.F."/>
            <person name="Koerich L.B."/>
            <person name="Kristiansen K."/>
            <person name="Kudrna D."/>
            <person name="Kulathinal R.J."/>
            <person name="Kumar S."/>
            <person name="Kwok R."/>
            <person name="Lander E."/>
            <person name="Langley C.H."/>
            <person name="Lapoint R."/>
            <person name="Lazzaro B.P."/>
            <person name="Lee S.J."/>
            <person name="Levesque L."/>
            <person name="Li R."/>
            <person name="Lin C.F."/>
            <person name="Lin M.F."/>
            <person name="Lindblad-Toh K."/>
            <person name="Llopart A."/>
            <person name="Long M."/>
            <person name="Low L."/>
            <person name="Lozovsky E."/>
            <person name="Lu J."/>
            <person name="Luo M."/>
            <person name="Machado C.A."/>
            <person name="Makalowski W."/>
            <person name="Marzo M."/>
            <person name="Matsuda M."/>
            <person name="Matzkin L."/>
            <person name="McAllister B."/>
            <person name="McBride C.S."/>
            <person name="McKernan B."/>
            <person name="McKernan K."/>
            <person name="Mendez-Lago M."/>
            <person name="Minx P."/>
            <person name="Mollenhauer M.U."/>
            <person name="Montooth K."/>
            <person name="Mount S.M."/>
            <person name="Mu X."/>
            <person name="Myers E."/>
            <person name="Negre B."/>
            <person name="Newfeld S."/>
            <person name="Nielsen R."/>
            <person name="Noor M.A."/>
            <person name="O'Grady P."/>
            <person name="Pachter L."/>
            <person name="Papaceit M."/>
            <person name="Parisi M.J."/>
            <person name="Parisi M."/>
            <person name="Parts L."/>
            <person name="Pedersen J.S."/>
            <person name="Pesole G."/>
            <person name="Phillippy A.M."/>
            <person name="Ponting C.P."/>
            <person name="Pop M."/>
            <person name="Porcelli D."/>
            <person name="Powell J.R."/>
            <person name="Prohaska S."/>
            <person name="Pruitt K."/>
            <person name="Puig M."/>
            <person name="Quesneville H."/>
            <person name="Ram K.R."/>
            <person name="Rand D."/>
            <person name="Rasmussen M.D."/>
            <person name="Reed L.K."/>
            <person name="Reenan R."/>
            <person name="Reily A."/>
            <person name="Remington K.A."/>
            <person name="Rieger T.T."/>
            <person name="Ritchie M.G."/>
            <person name="Robin C."/>
            <person name="Rogers Y.H."/>
            <person name="Rohde C."/>
            <person name="Rozas J."/>
            <person name="Rubenfield M.J."/>
            <person name="Ruiz A."/>
            <person name="Russo S."/>
            <person name="Salzberg S.L."/>
            <person name="Sanchez-Gracia A."/>
            <person name="Saranga D.J."/>
            <person name="Sato H."/>
            <person name="Schaeffer S.W."/>
            <person name="Schatz M.C."/>
            <person name="Schlenke T."/>
            <person name="Schwartz R."/>
            <person name="Segarra C."/>
            <person name="Singh R.S."/>
            <person name="Sirot L."/>
            <person name="Sirota M."/>
            <person name="Sisneros N.B."/>
            <person name="Smith C.D."/>
            <person name="Smith T.F."/>
            <person name="Spieth J."/>
            <person name="Stage D.E."/>
            <person name="Stark A."/>
            <person name="Stephan W."/>
            <person name="Strausberg R.L."/>
            <person name="Strempel S."/>
            <person name="Sturgill D."/>
            <person name="Sutton G."/>
            <person name="Sutton G.G."/>
            <person name="Tao W."/>
            <person name="Teichmann S."/>
            <person name="Tobari Y.N."/>
            <person name="Tomimura Y."/>
            <person name="Tsolas J.M."/>
            <person name="Valente V.L."/>
            <person name="Venter E."/>
            <person name="Venter J.C."/>
            <person name="Vicario S."/>
            <person name="Vieira F.G."/>
            <person name="Vilella A.J."/>
            <person name="Villasante A."/>
            <person name="Walenz B."/>
            <person name="Wang J."/>
            <person name="Wasserman M."/>
            <person name="Watts T."/>
            <person name="Wilson D."/>
            <person name="Wilson R.K."/>
            <person name="Wing R.A."/>
            <person name="Wolfner M.F."/>
            <person name="Wong A."/>
            <person name="Wong G.K."/>
            <person name="Wu C.I."/>
            <person name="Wu G."/>
            <person name="Yamamoto D."/>
            <person name="Yang H.P."/>
            <person name="Yang S.P."/>
            <person name="Yorke J.A."/>
            <person name="Yoshida K."/>
            <person name="Zdobnov E."/>
            <person name="Zhang P."/>
            <person name="Zhang Y."/>
            <person name="Zimin A.V."/>
            <person name="Baldwin J."/>
            <person name="Abdouelleil A."/>
            <person name="Abdulkadir J."/>
            <person name="Abebe A."/>
            <person name="Abera B."/>
            <person name="Abreu J."/>
            <person name="Acer S.C."/>
            <person name="Aftuck L."/>
            <person name="Alexander A."/>
            <person name="An P."/>
            <person name="Anderson E."/>
            <person name="Anderson S."/>
            <person name="Arachi H."/>
            <person name="Azer M."/>
            <person name="Bachantsang P."/>
            <person name="Barry A."/>
            <person name="Bayul T."/>
            <person name="Berlin A."/>
            <person name="Bessette D."/>
            <person name="Bloom T."/>
            <person name="Blye J."/>
            <person name="Boguslavskiy L."/>
            <person name="Bonnet C."/>
            <person name="Boukhgalter B."/>
            <person name="Bourzgui I."/>
            <person name="Brown A."/>
            <person name="Cahill P."/>
            <person name="Channer S."/>
            <person name="Cheshatsang Y."/>
            <person name="Chuda L."/>
            <person name="Citroen M."/>
            <person name="Collymore A."/>
            <person name="Cooke P."/>
            <person name="Costello M."/>
            <person name="D'Aco K."/>
            <person name="Daza R."/>
            <person name="De Haan G."/>
            <person name="DeGray S."/>
            <person name="DeMaso C."/>
            <person name="Dhargay N."/>
            <person name="Dooley K."/>
            <person name="Dooley E."/>
            <person name="Doricent M."/>
            <person name="Dorje P."/>
            <person name="Dorjee K."/>
            <person name="Dupes A."/>
            <person name="Elong R."/>
            <person name="Falk J."/>
            <person name="Farina A."/>
            <person name="Faro S."/>
            <person name="Ferguson D."/>
            <person name="Fisher S."/>
            <person name="Foley C.D."/>
            <person name="Franke A."/>
            <person name="Friedrich D."/>
            <person name="Gadbois L."/>
            <person name="Gearin G."/>
            <person name="Gearin C.R."/>
            <person name="Giannoukos G."/>
            <person name="Goode T."/>
            <person name="Graham J."/>
            <person name="Grandbois E."/>
            <person name="Grewal S."/>
            <person name="Gyaltsen K."/>
            <person name="Hafez N."/>
            <person name="Hagos B."/>
            <person name="Hall J."/>
            <person name="Henson C."/>
            <person name="Hollinger A."/>
            <person name="Honan T."/>
            <person name="Huard M.D."/>
            <person name="Hughes L."/>
            <person name="Hurhula B."/>
            <person name="Husby M.E."/>
            <person name="Kamat A."/>
            <person name="Kanga B."/>
            <person name="Kashin S."/>
            <person name="Khazanovich D."/>
            <person name="Kisner P."/>
            <person name="Lance K."/>
            <person name="Lara M."/>
            <person name="Lee W."/>
            <person name="Lennon N."/>
            <person name="Letendre F."/>
            <person name="LeVine R."/>
            <person name="Lipovsky A."/>
            <person name="Liu X."/>
            <person name="Liu J."/>
            <person name="Liu S."/>
            <person name="Lokyitsang T."/>
            <person name="Lokyitsang Y."/>
            <person name="Lubonja R."/>
            <person name="Lui A."/>
            <person name="MacDonald P."/>
            <person name="Magnisalis V."/>
            <person name="Maru K."/>
            <person name="Matthews C."/>
            <person name="McCusker W."/>
            <person name="McDonough S."/>
            <person name="Mehta T."/>
            <person name="Meldrim J."/>
            <person name="Meneus L."/>
            <person name="Mihai O."/>
            <person name="Mihalev A."/>
            <person name="Mihova T."/>
            <person name="Mittelman R."/>
            <person name="Mlenga V."/>
            <person name="Montmayeur A."/>
            <person name="Mulrain L."/>
            <person name="Navidi A."/>
            <person name="Naylor J."/>
            <person name="Negash T."/>
            <person name="Nguyen T."/>
            <person name="Nguyen N."/>
            <person name="Nicol R."/>
            <person name="Norbu C."/>
            <person name="Norbu N."/>
            <person name="Novod N."/>
            <person name="O'Neill B."/>
            <person name="Osman S."/>
            <person name="Markiewicz E."/>
            <person name="Oyono O.L."/>
            <person name="Patti C."/>
            <person name="Phunkhang P."/>
            <person name="Pierre F."/>
            <person name="Priest M."/>
            <person name="Raghuraman S."/>
            <person name="Rege F."/>
            <person name="Reyes R."/>
            <person name="Rise C."/>
            <person name="Rogov P."/>
            <person name="Ross K."/>
            <person name="Ryan E."/>
            <person name="Settipalli S."/>
            <person name="Shea T."/>
            <person name="Sherpa N."/>
            <person name="Shi L."/>
            <person name="Shih D."/>
            <person name="Sparrow T."/>
            <person name="Spaulding J."/>
            <person name="Stalker J."/>
            <person name="Stange-Thomann N."/>
            <person name="Stavropoulos S."/>
            <person name="Stone C."/>
            <person name="Strader C."/>
            <person name="Tesfaye S."/>
            <person name="Thomson T."/>
            <person name="Thoulutsang Y."/>
            <person name="Thoulutsang D."/>
            <person name="Topham K."/>
            <person name="Topping I."/>
            <person name="Tsamla T."/>
            <person name="Vassiliev H."/>
            <person name="Vo A."/>
            <person name="Wangchuk T."/>
            <person name="Wangdi T."/>
            <person name="Weiand M."/>
            <person name="Wilkinson J."/>
            <person name="Wilson A."/>
            <person name="Yadav S."/>
            <person name="Young G."/>
            <person name="Yu Q."/>
            <person name="Zembek L."/>
            <person name="Zhong D."/>
            <person name="Zimmer A."/>
            <person name="Zwirko Z."/>
            <person name="Jaffe D.B."/>
            <person name="Alvarez P."/>
            <person name="Brockman W."/>
            <person name="Butler J."/>
            <person name="Chin C."/>
            <person name="Gnerre S."/>
            <person name="Grabherr M."/>
            <person name="Kleber M."/>
            <person name="Mauceli E."/>
            <person name="MacCallum I."/>
        </authorList>
    </citation>
    <scope>NUCLEOTIDE SEQUENCE [LARGE SCALE GENOMIC DNA]</scope>
    <source>
        <strain evidence="11">Tucson 15287-2541.00</strain>
    </source>
</reference>
<evidence type="ECO:0000313" key="10">
    <source>
        <dbReference type="EMBL" id="EDV92147.1"/>
    </source>
</evidence>
<organism evidence="11">
    <name type="scientific">Drosophila grimshawi</name>
    <name type="common">Hawaiian fruit fly</name>
    <name type="synonym">Idiomyia grimshawi</name>
    <dbReference type="NCBI Taxonomy" id="7222"/>
    <lineage>
        <taxon>Eukaryota</taxon>
        <taxon>Metazoa</taxon>
        <taxon>Ecdysozoa</taxon>
        <taxon>Arthropoda</taxon>
        <taxon>Hexapoda</taxon>
        <taxon>Insecta</taxon>
        <taxon>Pterygota</taxon>
        <taxon>Neoptera</taxon>
        <taxon>Endopterygota</taxon>
        <taxon>Diptera</taxon>
        <taxon>Brachycera</taxon>
        <taxon>Muscomorpha</taxon>
        <taxon>Ephydroidea</taxon>
        <taxon>Drosophilidae</taxon>
        <taxon>Drosophila</taxon>
        <taxon>Hawaiian Drosophila</taxon>
    </lineage>
</organism>
<evidence type="ECO:0000256" key="2">
    <source>
        <dbReference type="ARBA" id="ARBA00004141"/>
    </source>
</evidence>
<dbReference type="PANTHER" id="PTHR44733">
    <property type="entry name" value="DNAJ HOMOLOG SUBFAMILY C MEMBER 22"/>
    <property type="match status" value="1"/>
</dbReference>
<dbReference type="Pfam" id="PF05154">
    <property type="entry name" value="TM2"/>
    <property type="match status" value="1"/>
</dbReference>
<dbReference type="GO" id="GO:0030198">
    <property type="term" value="P:extracellular matrix organization"/>
    <property type="evidence" value="ECO:0007669"/>
    <property type="project" value="EnsemblMetazoa"/>
</dbReference>
<dbReference type="InterPro" id="IPR001623">
    <property type="entry name" value="DnaJ_domain"/>
</dbReference>
<feature type="region of interest" description="Disordered" evidence="7">
    <location>
        <begin position="1"/>
        <end position="28"/>
    </location>
</feature>
<dbReference type="GO" id="GO:0005886">
    <property type="term" value="C:plasma membrane"/>
    <property type="evidence" value="ECO:0007669"/>
    <property type="project" value="EnsemblMetazoa"/>
</dbReference>
<feature type="transmembrane region" description="Helical" evidence="8">
    <location>
        <begin position="126"/>
        <end position="144"/>
    </location>
</feature>
<dbReference type="EMBL" id="CH916371">
    <property type="protein sequence ID" value="EDV92147.1"/>
    <property type="molecule type" value="Genomic_DNA"/>
</dbReference>
<feature type="transmembrane region" description="Helical" evidence="8">
    <location>
        <begin position="156"/>
        <end position="177"/>
    </location>
</feature>
<dbReference type="PROSITE" id="PS50076">
    <property type="entry name" value="DNAJ_2"/>
    <property type="match status" value="1"/>
</dbReference>
<sequence>MGNKMLADNTTVSTESSSRKHKKLTQPPTTSKLIEQNVLPAKKSLIITYILWLVGGMFGLHHLYLHRDRQAFVWWCSLGGYFFGCIYDIWLIPGYVRDANEDPRFVKQFVAKLQLHPTPPYSGARLTGEVMIGYLFGQLFLSAIPQTITAGIDFTWLHWCIPVFVSLGVWTVGNIGRECGVWWHCLLGALVIYPVRYLIYDETYTLLLTAVVSALIFDSKSKQWLRTPPRRRGTMERSVQIGGAVCIYLGLFSCMIFFNGTITDEYGSEVPIREALQNFLASAWWTDLKQALSDTLNYAKHNGWSQVWREILESMDVHGERNAYKVLDISATASQAEITAAYRRLSKEHHPDKAKDEAQRAAANQRFIEIQQAYSVLSKIKSNRRRKNRQFTEEEPIVL</sequence>
<accession>B4JN54</accession>
<evidence type="ECO:0000313" key="11">
    <source>
        <dbReference type="Proteomes" id="UP000001070"/>
    </source>
</evidence>
<comment type="function">
    <text evidence="1">May function as a co-chaperone.</text>
</comment>
<evidence type="ECO:0000259" key="9">
    <source>
        <dbReference type="PROSITE" id="PS50076"/>
    </source>
</evidence>